<evidence type="ECO:0000313" key="3">
    <source>
        <dbReference type="Proteomes" id="UP000451471"/>
    </source>
</evidence>
<dbReference type="EMBL" id="WSZK01000015">
    <property type="protein sequence ID" value="MWG34425.1"/>
    <property type="molecule type" value="Genomic_DNA"/>
</dbReference>
<reference evidence="2 3" key="1">
    <citation type="submission" date="2019-12" db="EMBL/GenBank/DDBJ databases">
        <title>Halocatena pleomorpha gen. nov. sp. nov., an extremely halophilic archaeon of family Halobacteriaceae isolated from saltpan soil.</title>
        <authorList>
            <person name="Pal Y."/>
            <person name="Verma A."/>
            <person name="Krishnamurthi S."/>
            <person name="Kumar P."/>
        </authorList>
    </citation>
    <scope>NUCLEOTIDE SEQUENCE [LARGE SCALE GENOMIC DNA]</scope>
    <source>
        <strain evidence="2 3">JCM 16495</strain>
    </source>
</reference>
<feature type="region of interest" description="Disordered" evidence="1">
    <location>
        <begin position="1"/>
        <end position="56"/>
    </location>
</feature>
<sequence length="76" mass="7968">MTGGAVEESNEPVGEGVAGRLGVDGRRERVGVVGRPSEETDLPALAGERPSERVAQSWADDGRAGVFLLGPRERPV</sequence>
<accession>A0A6B0GQM2</accession>
<evidence type="ECO:0000313" key="2">
    <source>
        <dbReference type="EMBL" id="MWG34425.1"/>
    </source>
</evidence>
<proteinExistence type="predicted"/>
<dbReference type="AlphaFoldDB" id="A0A6B0GQM2"/>
<organism evidence="2 3">
    <name type="scientific">Halomarina oriensis</name>
    <dbReference type="NCBI Taxonomy" id="671145"/>
    <lineage>
        <taxon>Archaea</taxon>
        <taxon>Methanobacteriati</taxon>
        <taxon>Methanobacteriota</taxon>
        <taxon>Stenosarchaea group</taxon>
        <taxon>Halobacteria</taxon>
        <taxon>Halobacteriales</taxon>
        <taxon>Natronomonadaceae</taxon>
        <taxon>Halomarina</taxon>
    </lineage>
</organism>
<comment type="caution">
    <text evidence="2">The sequence shown here is derived from an EMBL/GenBank/DDBJ whole genome shotgun (WGS) entry which is preliminary data.</text>
</comment>
<dbReference type="RefSeq" id="WP_158204108.1">
    <property type="nucleotide sequence ID" value="NZ_WSZK01000015.1"/>
</dbReference>
<protein>
    <submittedName>
        <fullName evidence="2">Uncharacterized protein</fullName>
    </submittedName>
</protein>
<evidence type="ECO:0000256" key="1">
    <source>
        <dbReference type="SAM" id="MobiDB-lite"/>
    </source>
</evidence>
<keyword evidence="3" id="KW-1185">Reference proteome</keyword>
<dbReference type="Proteomes" id="UP000451471">
    <property type="component" value="Unassembled WGS sequence"/>
</dbReference>
<name>A0A6B0GQM2_9EURY</name>
<gene>
    <name evidence="2" type="ORF">GQS65_07970</name>
</gene>